<dbReference type="EMBL" id="CP063367">
    <property type="protein sequence ID" value="QUM69880.1"/>
    <property type="molecule type" value="Genomic_DNA"/>
</dbReference>
<gene>
    <name evidence="1" type="ORF">IPU22_02715</name>
</gene>
<organism evidence="1 2">
    <name type="scientific">Staphylococcus delphini</name>
    <dbReference type="NCBI Taxonomy" id="53344"/>
    <lineage>
        <taxon>Bacteria</taxon>
        <taxon>Bacillati</taxon>
        <taxon>Bacillota</taxon>
        <taxon>Bacilli</taxon>
        <taxon>Bacillales</taxon>
        <taxon>Staphylococcaceae</taxon>
        <taxon>Staphylococcus</taxon>
        <taxon>Staphylococcus intermedius group</taxon>
    </lineage>
</organism>
<dbReference type="RefSeq" id="WP_212575166.1">
    <property type="nucleotide sequence ID" value="NZ_CP063367.1"/>
</dbReference>
<dbReference type="AlphaFoldDB" id="A0AAQ0D8A0"/>
<dbReference type="Proteomes" id="UP000675994">
    <property type="component" value="Chromosome"/>
</dbReference>
<reference evidence="1" key="1">
    <citation type="journal article" date="2021" name="Front. Microbiol.">
        <title>Presence and Characterization of a Novel cfr-Carrying Tn558 Transposon Derivative in Staphylococcus delphini Isolated From Retail Food.</title>
        <authorList>
            <person name="Zhang F."/>
            <person name="Wu S."/>
            <person name="Huang J."/>
            <person name="Yang R."/>
            <person name="Zhang J."/>
            <person name="Lei T."/>
            <person name="Dai J."/>
            <person name="Ding Y."/>
            <person name="Xue L."/>
            <person name="Wang J."/>
            <person name="Chen M."/>
            <person name="Wu Q."/>
        </authorList>
    </citation>
    <scope>NUCLEOTIDE SEQUENCE</scope>
    <source>
        <strain evidence="1">2794-1</strain>
    </source>
</reference>
<sequence length="68" mass="7709">MEAELDFPGQLIPREFQPSGQSYIKYSETEGKFMKSKTIASIFLFLSPSFSDCFKVINESSIYEGIEA</sequence>
<protein>
    <submittedName>
        <fullName evidence="1">Uncharacterized protein</fullName>
    </submittedName>
</protein>
<proteinExistence type="predicted"/>
<name>A0AAQ0D8A0_9STAP</name>
<accession>A0AAQ0D8A0</accession>
<evidence type="ECO:0000313" key="2">
    <source>
        <dbReference type="Proteomes" id="UP000675994"/>
    </source>
</evidence>
<evidence type="ECO:0000313" key="1">
    <source>
        <dbReference type="EMBL" id="QUM69880.1"/>
    </source>
</evidence>